<protein>
    <submittedName>
        <fullName evidence="3">RNA-directed DNA polymerase from mobile element jockey</fullName>
    </submittedName>
</protein>
<proteinExistence type="predicted"/>
<dbReference type="WBParaSite" id="ECPE_0001396901-mRNA-1">
    <property type="protein sequence ID" value="ECPE_0001396901-mRNA-1"/>
    <property type="gene ID" value="ECPE_0001396901"/>
</dbReference>
<dbReference type="AlphaFoldDB" id="A0A183B3Z4"/>
<dbReference type="PANTHER" id="PTHR47510">
    <property type="entry name" value="REVERSE TRANSCRIPTASE DOMAIN-CONTAINING PROTEIN"/>
    <property type="match status" value="1"/>
</dbReference>
<evidence type="ECO:0000313" key="3">
    <source>
        <dbReference type="WBParaSite" id="ECPE_0001396901-mRNA-1"/>
    </source>
</evidence>
<keyword evidence="2" id="KW-1185">Reference proteome</keyword>
<reference evidence="3" key="1">
    <citation type="submission" date="2016-06" db="UniProtKB">
        <authorList>
            <consortium name="WormBaseParasite"/>
        </authorList>
    </citation>
    <scope>IDENTIFICATION</scope>
</reference>
<organism evidence="3">
    <name type="scientific">Echinostoma caproni</name>
    <dbReference type="NCBI Taxonomy" id="27848"/>
    <lineage>
        <taxon>Eukaryota</taxon>
        <taxon>Metazoa</taxon>
        <taxon>Spiralia</taxon>
        <taxon>Lophotrochozoa</taxon>
        <taxon>Platyhelminthes</taxon>
        <taxon>Trematoda</taxon>
        <taxon>Digenea</taxon>
        <taxon>Plagiorchiida</taxon>
        <taxon>Echinostomata</taxon>
        <taxon>Echinostomatoidea</taxon>
        <taxon>Echinostomatidae</taxon>
        <taxon>Echinostoma</taxon>
    </lineage>
</organism>
<evidence type="ECO:0000313" key="1">
    <source>
        <dbReference type="EMBL" id="VDP91201.1"/>
    </source>
</evidence>
<dbReference type="OrthoDB" id="9390935at2759"/>
<sequence>MYTSDSNALAHPMDTVTAMNWAPFTIGEVALELHRLKIHQSPGPDGVHPLILRELADELALPLCSLLNLSITQGRLPQQWNDADIVSLPRGGDRSDPGNYRPVSNTSVVGKVMERLVGARL</sequence>
<name>A0A183B3Z4_9TREM</name>
<evidence type="ECO:0000313" key="2">
    <source>
        <dbReference type="Proteomes" id="UP000272942"/>
    </source>
</evidence>
<accession>A0A183B3Z4</accession>
<reference evidence="1 2" key="2">
    <citation type="submission" date="2018-11" db="EMBL/GenBank/DDBJ databases">
        <authorList>
            <consortium name="Pathogen Informatics"/>
        </authorList>
    </citation>
    <scope>NUCLEOTIDE SEQUENCE [LARGE SCALE GENOMIC DNA]</scope>
    <source>
        <strain evidence="1 2">Egypt</strain>
    </source>
</reference>
<gene>
    <name evidence="1" type="ORF">ECPE_LOCUS13929</name>
</gene>
<dbReference type="Proteomes" id="UP000272942">
    <property type="component" value="Unassembled WGS sequence"/>
</dbReference>
<dbReference type="PANTHER" id="PTHR47510:SF3">
    <property type="entry name" value="ENDO_EXONUCLEASE_PHOSPHATASE DOMAIN-CONTAINING PROTEIN"/>
    <property type="match status" value="1"/>
</dbReference>
<dbReference type="EMBL" id="UZAN01056322">
    <property type="protein sequence ID" value="VDP91201.1"/>
    <property type="molecule type" value="Genomic_DNA"/>
</dbReference>